<accession>A0ABR4VI28</accession>
<organism evidence="2 3">
    <name type="scientific">Pectobacterium odoriferum</name>
    <dbReference type="NCBI Taxonomy" id="78398"/>
    <lineage>
        <taxon>Bacteria</taxon>
        <taxon>Pseudomonadati</taxon>
        <taxon>Pseudomonadota</taxon>
        <taxon>Gammaproteobacteria</taxon>
        <taxon>Enterobacterales</taxon>
        <taxon>Pectobacteriaceae</taxon>
        <taxon>Pectobacterium</taxon>
    </lineage>
</organism>
<reference evidence="2 3" key="1">
    <citation type="submission" date="2014-08" db="EMBL/GenBank/DDBJ databases">
        <title>Genome sequences of NCPPB Pectobacterium isolates.</title>
        <authorList>
            <person name="Glover R.H."/>
            <person name="Sapp M."/>
            <person name="Elphinstone J."/>
        </authorList>
    </citation>
    <scope>NUCLEOTIDE SEQUENCE [LARGE SCALE GENOMIC DNA]</scope>
    <source>
        <strain evidence="2 3">NCPPB3841</strain>
    </source>
</reference>
<dbReference type="Pfam" id="PF10106">
    <property type="entry name" value="DUF2345"/>
    <property type="match status" value="1"/>
</dbReference>
<comment type="caution">
    <text evidence="2">The sequence shown here is derived from an EMBL/GenBank/DDBJ whole genome shotgun (WGS) entry which is preliminary data.</text>
</comment>
<name>A0ABR4VI28_9GAMM</name>
<gene>
    <name evidence="2" type="ORF">KU75_25235</name>
</gene>
<evidence type="ECO:0000259" key="1">
    <source>
        <dbReference type="Pfam" id="PF10106"/>
    </source>
</evidence>
<feature type="domain" description="DUF2345" evidence="1">
    <location>
        <begin position="1"/>
        <end position="38"/>
    </location>
</feature>
<proteinExistence type="predicted"/>
<keyword evidence="3" id="KW-1185">Reference proteome</keyword>
<evidence type="ECO:0000313" key="2">
    <source>
        <dbReference type="EMBL" id="KGA39015.1"/>
    </source>
</evidence>
<dbReference type="InterPro" id="IPR018769">
    <property type="entry name" value="VgrG2_DUF2345"/>
</dbReference>
<dbReference type="EMBL" id="JQOF01000093">
    <property type="protein sequence ID" value="KGA39015.1"/>
    <property type="molecule type" value="Genomic_DNA"/>
</dbReference>
<protein>
    <recommendedName>
        <fullName evidence="1">DUF2345 domain-containing protein</fullName>
    </recommendedName>
</protein>
<sequence>MTLDALKDIRISSSEGKLVISAKQEIILTSSGGYIRTTDVDHEGAYAVGDIGTENGLSVAMKFTLRSIIKMAGEVTSCG</sequence>
<evidence type="ECO:0000313" key="3">
    <source>
        <dbReference type="Proteomes" id="UP000029447"/>
    </source>
</evidence>
<dbReference type="Proteomes" id="UP000029447">
    <property type="component" value="Unassembled WGS sequence"/>
</dbReference>